<dbReference type="RefSeq" id="WP_192031448.1">
    <property type="nucleotide sequence ID" value="NZ_JACYTR010000077.1"/>
</dbReference>
<organism evidence="5 6">
    <name type="scientific">Pseudomarimonas arenosa</name>
    <dbReference type="NCBI Taxonomy" id="2774145"/>
    <lineage>
        <taxon>Bacteria</taxon>
        <taxon>Pseudomonadati</taxon>
        <taxon>Pseudomonadota</taxon>
        <taxon>Gammaproteobacteria</taxon>
        <taxon>Lysobacterales</taxon>
        <taxon>Lysobacteraceae</taxon>
        <taxon>Pseudomarimonas</taxon>
    </lineage>
</organism>
<evidence type="ECO:0000259" key="4">
    <source>
        <dbReference type="PROSITE" id="PS50893"/>
    </source>
</evidence>
<dbReference type="SUPFAM" id="SSF52540">
    <property type="entry name" value="P-loop containing nucleoside triphosphate hydrolases"/>
    <property type="match status" value="1"/>
</dbReference>
<dbReference type="Pfam" id="PF00005">
    <property type="entry name" value="ABC_tran"/>
    <property type="match status" value="1"/>
</dbReference>
<dbReference type="EMBL" id="JACYTR010000077">
    <property type="protein sequence ID" value="MBD8528029.1"/>
    <property type="molecule type" value="Genomic_DNA"/>
</dbReference>
<gene>
    <name evidence="5" type="ORF">IFO71_19955</name>
</gene>
<evidence type="ECO:0000256" key="2">
    <source>
        <dbReference type="ARBA" id="ARBA00022741"/>
    </source>
</evidence>
<dbReference type="PANTHER" id="PTHR42711:SF17">
    <property type="entry name" value="ABC TRANSPORTER ATP-BINDING PROTEIN"/>
    <property type="match status" value="1"/>
</dbReference>
<dbReference type="CDD" id="cd03230">
    <property type="entry name" value="ABC_DR_subfamily_A"/>
    <property type="match status" value="1"/>
</dbReference>
<dbReference type="InterPro" id="IPR050763">
    <property type="entry name" value="ABC_transporter_ATP-binding"/>
</dbReference>
<name>A0AAW3ZU87_9GAMM</name>
<dbReference type="Proteomes" id="UP000613768">
    <property type="component" value="Unassembled WGS sequence"/>
</dbReference>
<dbReference type="PROSITE" id="PS00211">
    <property type="entry name" value="ABC_TRANSPORTER_1"/>
    <property type="match status" value="1"/>
</dbReference>
<dbReference type="PANTHER" id="PTHR42711">
    <property type="entry name" value="ABC TRANSPORTER ATP-BINDING PROTEIN"/>
    <property type="match status" value="1"/>
</dbReference>
<dbReference type="PROSITE" id="PS50893">
    <property type="entry name" value="ABC_TRANSPORTER_2"/>
    <property type="match status" value="1"/>
</dbReference>
<dbReference type="InterPro" id="IPR003439">
    <property type="entry name" value="ABC_transporter-like_ATP-bd"/>
</dbReference>
<evidence type="ECO:0000313" key="6">
    <source>
        <dbReference type="Proteomes" id="UP000613768"/>
    </source>
</evidence>
<keyword evidence="1" id="KW-0813">Transport</keyword>
<proteinExistence type="predicted"/>
<dbReference type="Gene3D" id="3.40.50.300">
    <property type="entry name" value="P-loop containing nucleotide triphosphate hydrolases"/>
    <property type="match status" value="1"/>
</dbReference>
<dbReference type="SMART" id="SM00382">
    <property type="entry name" value="AAA"/>
    <property type="match status" value="1"/>
</dbReference>
<protein>
    <submittedName>
        <fullName evidence="5">ABC transporter ATP-binding protein</fullName>
    </submittedName>
</protein>
<keyword evidence="3 5" id="KW-0067">ATP-binding</keyword>
<dbReference type="InterPro" id="IPR017871">
    <property type="entry name" value="ABC_transporter-like_CS"/>
</dbReference>
<dbReference type="GO" id="GO:0016887">
    <property type="term" value="F:ATP hydrolysis activity"/>
    <property type="evidence" value="ECO:0007669"/>
    <property type="project" value="InterPro"/>
</dbReference>
<keyword evidence="6" id="KW-1185">Reference proteome</keyword>
<evidence type="ECO:0000256" key="1">
    <source>
        <dbReference type="ARBA" id="ARBA00022448"/>
    </source>
</evidence>
<evidence type="ECO:0000256" key="3">
    <source>
        <dbReference type="ARBA" id="ARBA00022840"/>
    </source>
</evidence>
<comment type="caution">
    <text evidence="5">The sequence shown here is derived from an EMBL/GenBank/DDBJ whole genome shotgun (WGS) entry which is preliminary data.</text>
</comment>
<dbReference type="AlphaFoldDB" id="A0AAW3ZU87"/>
<evidence type="ECO:0000313" key="5">
    <source>
        <dbReference type="EMBL" id="MBD8528029.1"/>
    </source>
</evidence>
<dbReference type="GO" id="GO:0005524">
    <property type="term" value="F:ATP binding"/>
    <property type="evidence" value="ECO:0007669"/>
    <property type="project" value="UniProtKB-KW"/>
</dbReference>
<accession>A0AAW3ZU87</accession>
<feature type="domain" description="ABC transporter" evidence="4">
    <location>
        <begin position="16"/>
        <end position="239"/>
    </location>
</feature>
<reference evidence="5 6" key="1">
    <citation type="submission" date="2020-09" db="EMBL/GenBank/DDBJ databases">
        <title>Pseudoxanthomonas sp. CAU 1598 isolated from sand of Yaerae Beach.</title>
        <authorList>
            <person name="Kim W."/>
        </authorList>
    </citation>
    <scope>NUCLEOTIDE SEQUENCE [LARGE SCALE GENOMIC DNA]</scope>
    <source>
        <strain evidence="5 6">CAU 1598</strain>
    </source>
</reference>
<dbReference type="InterPro" id="IPR003593">
    <property type="entry name" value="AAA+_ATPase"/>
</dbReference>
<keyword evidence="2" id="KW-0547">Nucleotide-binding</keyword>
<dbReference type="InterPro" id="IPR027417">
    <property type="entry name" value="P-loop_NTPase"/>
</dbReference>
<sequence>MQATVPLRPTASRPLARLHQVEKRYGNVQALAGLDLQLKAGEVLALLGPNGAGKTTTIGLLTGQLQADRGEVELLGGRPGEPAVRRRLGVMLQHTRLPEQLRVAEQIRLFASYYPTPRSVEETLELSGLSDLAQRRYEALSGGQQRRLQFALAIVGRPDLLFVDEPTVGLDVEARRQFWRVLRRLKDEGCSLVLTTHYLEEADALADRIVVIDKGRVLVEGSPAEIKARACGRQVRCRSALDPQLIASWPEVLELHHEHGRLQIRTEQAETVVRRLLNQDSSLQELEVAGLALEDAFLQLTQPHSATEQAA</sequence>